<reference evidence="1" key="1">
    <citation type="submission" date="2022-06" db="EMBL/GenBank/DDBJ databases">
        <title>Phylogenomic reconstructions and comparative analyses of Kickxellomycotina fungi.</title>
        <authorList>
            <person name="Reynolds N.K."/>
            <person name="Stajich J.E."/>
            <person name="Barry K."/>
            <person name="Grigoriev I.V."/>
            <person name="Crous P."/>
            <person name="Smith M.E."/>
        </authorList>
    </citation>
    <scope>NUCLEOTIDE SEQUENCE</scope>
    <source>
        <strain evidence="1">RSA 2271</strain>
    </source>
</reference>
<dbReference type="EMBL" id="JAMZIH010008605">
    <property type="protein sequence ID" value="KAJ1671755.1"/>
    <property type="molecule type" value="Genomic_DNA"/>
</dbReference>
<feature type="non-terminal residue" evidence="1">
    <location>
        <position position="279"/>
    </location>
</feature>
<organism evidence="1 2">
    <name type="scientific">Spiromyces aspiralis</name>
    <dbReference type="NCBI Taxonomy" id="68401"/>
    <lineage>
        <taxon>Eukaryota</taxon>
        <taxon>Fungi</taxon>
        <taxon>Fungi incertae sedis</taxon>
        <taxon>Zoopagomycota</taxon>
        <taxon>Kickxellomycotina</taxon>
        <taxon>Kickxellomycetes</taxon>
        <taxon>Kickxellales</taxon>
        <taxon>Kickxellaceae</taxon>
        <taxon>Spiromyces</taxon>
    </lineage>
</organism>
<keyword evidence="2" id="KW-1185">Reference proteome</keyword>
<name>A0ACC1H9N7_9FUNG</name>
<accession>A0ACC1H9N7</accession>
<dbReference type="Proteomes" id="UP001145114">
    <property type="component" value="Unassembled WGS sequence"/>
</dbReference>
<comment type="caution">
    <text evidence="1">The sequence shown here is derived from an EMBL/GenBank/DDBJ whole genome shotgun (WGS) entry which is preliminary data.</text>
</comment>
<evidence type="ECO:0000313" key="1">
    <source>
        <dbReference type="EMBL" id="KAJ1671755.1"/>
    </source>
</evidence>
<evidence type="ECO:0000313" key="2">
    <source>
        <dbReference type="Proteomes" id="UP001145114"/>
    </source>
</evidence>
<gene>
    <name evidence="1" type="primary">TCB2_3</name>
    <name evidence="1" type="ORF">EV182_007465</name>
</gene>
<protein>
    <submittedName>
        <fullName evidence="1">Tricalbin-2</fullName>
    </submittedName>
</protein>
<sequence length="279" mass="31668">MFFMYLITNLGFGLFGFLVVTSFGVQWYNNSIRRFRHAYRDDLKRAMEASEMVKSMESAGWMNEFLSRFWLIYEPVLSATVVQIADVILEQATPGFIDSIRLTEFTLGTKAPRIEGIKTYNEIQDDDVIVMDWDASFTPNDIQDIPFRLLADKVNPKVVLTVRVGKGFVGAGLPIMVEDMVFRGKMQVRLHLMKRFPHIKTADVCFVKQPMIDFVLKPVGGDTFGMDIAHIPVLQKFILDLVHSNMAPMFYAPNHFTVDVDQLLNGTVTQIDSAIGVLV</sequence>
<proteinExistence type="predicted"/>